<evidence type="ECO:0000313" key="2">
    <source>
        <dbReference type="EMBL" id="KIL45192.1"/>
    </source>
</evidence>
<dbReference type="EMBL" id="JXRP01000018">
    <property type="protein sequence ID" value="KIL45192.1"/>
    <property type="molecule type" value="Genomic_DNA"/>
</dbReference>
<reference evidence="2 3" key="1">
    <citation type="submission" date="2015-01" db="EMBL/GenBank/DDBJ databases">
        <title>Genome sequencing of Jeotgalibacillus soli.</title>
        <authorList>
            <person name="Goh K.M."/>
            <person name="Chan K.-G."/>
            <person name="Yaakop A.S."/>
            <person name="Ee R."/>
            <person name="Gan H.M."/>
            <person name="Chan C.S."/>
        </authorList>
    </citation>
    <scope>NUCLEOTIDE SEQUENCE [LARGE SCALE GENOMIC DNA]</scope>
    <source>
        <strain evidence="2 3">P9</strain>
    </source>
</reference>
<dbReference type="PATRIC" id="fig|889306.3.peg.2749"/>
<protein>
    <recommendedName>
        <fullName evidence="4">Integral membrane protein</fullName>
    </recommendedName>
</protein>
<dbReference type="RefSeq" id="WP_041089490.1">
    <property type="nucleotide sequence ID" value="NZ_JXRP01000018.1"/>
</dbReference>
<feature type="transmembrane region" description="Helical" evidence="1">
    <location>
        <begin position="100"/>
        <end position="125"/>
    </location>
</feature>
<evidence type="ECO:0008006" key="4">
    <source>
        <dbReference type="Google" id="ProtNLM"/>
    </source>
</evidence>
<dbReference type="OrthoDB" id="2182676at2"/>
<dbReference type="STRING" id="889306.KP78_27360"/>
<name>A0A0C2V8A6_9BACL</name>
<feature type="transmembrane region" description="Helical" evidence="1">
    <location>
        <begin position="20"/>
        <end position="43"/>
    </location>
</feature>
<proteinExistence type="predicted"/>
<evidence type="ECO:0000256" key="1">
    <source>
        <dbReference type="SAM" id="Phobius"/>
    </source>
</evidence>
<comment type="caution">
    <text evidence="2">The sequence shown here is derived from an EMBL/GenBank/DDBJ whole genome shotgun (WGS) entry which is preliminary data.</text>
</comment>
<gene>
    <name evidence="2" type="ORF">KP78_27360</name>
</gene>
<feature type="transmembrane region" description="Helical" evidence="1">
    <location>
        <begin position="137"/>
        <end position="158"/>
    </location>
</feature>
<keyword evidence="3" id="KW-1185">Reference proteome</keyword>
<feature type="transmembrane region" description="Helical" evidence="1">
    <location>
        <begin position="71"/>
        <end position="88"/>
    </location>
</feature>
<evidence type="ECO:0000313" key="3">
    <source>
        <dbReference type="Proteomes" id="UP000031938"/>
    </source>
</evidence>
<dbReference type="Pfam" id="PF04854">
    <property type="entry name" value="DUF624"/>
    <property type="match status" value="1"/>
</dbReference>
<keyword evidence="1" id="KW-0812">Transmembrane</keyword>
<dbReference type="AlphaFoldDB" id="A0A0C2V8A6"/>
<keyword evidence="1" id="KW-1133">Transmembrane helix</keyword>
<keyword evidence="1" id="KW-0472">Membrane</keyword>
<dbReference type="Proteomes" id="UP000031938">
    <property type="component" value="Unassembled WGS sequence"/>
</dbReference>
<organism evidence="2 3">
    <name type="scientific">Jeotgalibacillus soli</name>
    <dbReference type="NCBI Taxonomy" id="889306"/>
    <lineage>
        <taxon>Bacteria</taxon>
        <taxon>Bacillati</taxon>
        <taxon>Bacillota</taxon>
        <taxon>Bacilli</taxon>
        <taxon>Bacillales</taxon>
        <taxon>Caryophanaceae</taxon>
        <taxon>Jeotgalibacillus</taxon>
    </lineage>
</organism>
<feature type="transmembrane region" description="Helical" evidence="1">
    <location>
        <begin position="164"/>
        <end position="185"/>
    </location>
</feature>
<dbReference type="InterPro" id="IPR006938">
    <property type="entry name" value="DUF624"/>
</dbReference>
<sequence>MNNRLLNTINTIVDYFLLNVLWVIASIPLITIFPATAAMFGVVRKRQLQKETNGIFKSFYIQFKDNFKQSILLSIVWGIVGAFLYVDYKIISPESSAFQLILYILLIIGLILFSSITIYLFPIMVHFELNWKNVIRNAFFFSLMNPILTILLLIIVGIGGAILYAYPVSIFILGSFLAFIVYYLCQMMFNQVMIKKEIG</sequence>
<accession>A0A0C2V8A6</accession>